<dbReference type="OrthoDB" id="241638at2"/>
<dbReference type="InterPro" id="IPR013658">
    <property type="entry name" value="SGL"/>
</dbReference>
<keyword evidence="6" id="KW-1185">Reference proteome</keyword>
<dbReference type="PANTHER" id="PTHR47572:SF4">
    <property type="entry name" value="LACTONASE DRP35"/>
    <property type="match status" value="1"/>
</dbReference>
<gene>
    <name evidence="5" type="ORF">GP2143_06654</name>
</gene>
<evidence type="ECO:0000313" key="5">
    <source>
        <dbReference type="EMBL" id="EAW29952.1"/>
    </source>
</evidence>
<feature type="binding site" evidence="3">
    <location>
        <position position="115"/>
    </location>
    <ligand>
        <name>substrate</name>
    </ligand>
</feature>
<evidence type="ECO:0000256" key="1">
    <source>
        <dbReference type="ARBA" id="ARBA00022801"/>
    </source>
</evidence>
<feature type="binding site" evidence="3">
    <location>
        <position position="194"/>
    </location>
    <ligand>
        <name>a divalent metal cation</name>
        <dbReference type="ChEBI" id="CHEBI:60240"/>
    </ligand>
</feature>
<dbReference type="STRING" id="247633.GP2143_06654"/>
<dbReference type="eggNOG" id="COG3386">
    <property type="taxonomic scope" value="Bacteria"/>
</dbReference>
<dbReference type="InterPro" id="IPR051262">
    <property type="entry name" value="SMP-30/CGR1_Lactonase"/>
</dbReference>
<keyword evidence="3" id="KW-0479">Metal-binding</keyword>
<evidence type="ECO:0000259" key="4">
    <source>
        <dbReference type="Pfam" id="PF08450"/>
    </source>
</evidence>
<accession>A0YGT4</accession>
<dbReference type="AlphaFoldDB" id="A0YGT4"/>
<comment type="cofactor">
    <cofactor evidence="3">
        <name>Zn(2+)</name>
        <dbReference type="ChEBI" id="CHEBI:29105"/>
    </cofactor>
    <text evidence="3">Binds 1 divalent metal cation per subunit.</text>
</comment>
<feature type="active site" description="Proton donor/acceptor" evidence="2">
    <location>
        <position position="194"/>
    </location>
</feature>
<sequence length="280" mass="30072">MKQLTTLIDGLMFAEGPRWRDGKLWFSDMHDKKICTIDLQGQLNVVLHTNHDTSGLGWAADGSLLFVSMPDRCLMKFINGETLKVADLSALASFHCNDMIVDRFGRTYIGNFGFDLHGGANHKAANLIMVDVDGSVSVAAADLMFPNGMVISADDKTIIVAETFGACLTAFDIADDGCLSNRRQWADIRPAVPDGICLDAEGAIWVASPSTHEVIRVLEGGEISDRLAVDTNAFACMLGGHDGKTLFVLTAEDSDPKVLQGKRTGKIETTTVAVAAAGRP</sequence>
<dbReference type="InterPro" id="IPR011042">
    <property type="entry name" value="6-blade_b-propeller_TolB-like"/>
</dbReference>
<keyword evidence="1" id="KW-0378">Hydrolase</keyword>
<protein>
    <submittedName>
        <fullName evidence="5">Gluconolactonase</fullName>
    </submittedName>
</protein>
<feature type="binding site" evidence="3">
    <location>
        <position position="15"/>
    </location>
    <ligand>
        <name>a divalent metal cation</name>
        <dbReference type="ChEBI" id="CHEBI:60240"/>
    </ligand>
</feature>
<feature type="domain" description="SMP-30/Gluconolactonase/LRE-like region" evidence="4">
    <location>
        <begin position="13"/>
        <end position="251"/>
    </location>
</feature>
<comment type="caution">
    <text evidence="5">The sequence shown here is derived from an EMBL/GenBank/DDBJ whole genome shotgun (WGS) entry which is preliminary data.</text>
</comment>
<dbReference type="EMBL" id="AAVT01000012">
    <property type="protein sequence ID" value="EAW29952.1"/>
    <property type="molecule type" value="Genomic_DNA"/>
</dbReference>
<dbReference type="Gene3D" id="2.120.10.30">
    <property type="entry name" value="TolB, C-terminal domain"/>
    <property type="match status" value="1"/>
</dbReference>
<evidence type="ECO:0000256" key="2">
    <source>
        <dbReference type="PIRSR" id="PIRSR605511-1"/>
    </source>
</evidence>
<dbReference type="GO" id="GO:0016787">
    <property type="term" value="F:hydrolase activity"/>
    <property type="evidence" value="ECO:0007669"/>
    <property type="project" value="UniProtKB-KW"/>
</dbReference>
<keyword evidence="3" id="KW-0862">Zinc</keyword>
<dbReference type="PRINTS" id="PR01790">
    <property type="entry name" value="SMP30FAMILY"/>
</dbReference>
<feature type="binding site" evidence="3">
    <location>
        <position position="97"/>
    </location>
    <ligand>
        <name>substrate</name>
    </ligand>
</feature>
<dbReference type="Proteomes" id="UP000004931">
    <property type="component" value="Unassembled WGS sequence"/>
</dbReference>
<evidence type="ECO:0000256" key="3">
    <source>
        <dbReference type="PIRSR" id="PIRSR605511-2"/>
    </source>
</evidence>
<dbReference type="InterPro" id="IPR005511">
    <property type="entry name" value="SMP-30"/>
</dbReference>
<dbReference type="GO" id="GO:0046872">
    <property type="term" value="F:metal ion binding"/>
    <property type="evidence" value="ECO:0007669"/>
    <property type="project" value="UniProtKB-KW"/>
</dbReference>
<dbReference type="PANTHER" id="PTHR47572">
    <property type="entry name" value="LIPOPROTEIN-RELATED"/>
    <property type="match status" value="1"/>
</dbReference>
<evidence type="ECO:0000313" key="6">
    <source>
        <dbReference type="Proteomes" id="UP000004931"/>
    </source>
</evidence>
<dbReference type="SUPFAM" id="SSF63829">
    <property type="entry name" value="Calcium-dependent phosphotriesterase"/>
    <property type="match status" value="1"/>
</dbReference>
<feature type="binding site" evidence="3">
    <location>
        <position position="147"/>
    </location>
    <ligand>
        <name>a divalent metal cation</name>
        <dbReference type="ChEBI" id="CHEBI:60240"/>
    </ligand>
</feature>
<dbReference type="Pfam" id="PF08450">
    <property type="entry name" value="SGL"/>
    <property type="match status" value="1"/>
</dbReference>
<reference evidence="5 6" key="1">
    <citation type="journal article" date="2010" name="J. Bacteriol.">
        <title>Genome sequence of the oligotrophic marine Gammaproteobacterium HTCC2143, isolated from the Oregon Coast.</title>
        <authorList>
            <person name="Oh H.M."/>
            <person name="Kang I."/>
            <person name="Ferriera S."/>
            <person name="Giovannoni S.J."/>
            <person name="Cho J.C."/>
        </authorList>
    </citation>
    <scope>NUCLEOTIDE SEQUENCE [LARGE SCALE GENOMIC DNA]</scope>
    <source>
        <strain evidence="5 6">HTCC2143</strain>
    </source>
</reference>
<name>A0YGT4_9GAMM</name>
<proteinExistence type="predicted"/>
<organism evidence="5 6">
    <name type="scientific">marine gamma proteobacterium HTCC2143</name>
    <dbReference type="NCBI Taxonomy" id="247633"/>
    <lineage>
        <taxon>Bacteria</taxon>
        <taxon>Pseudomonadati</taxon>
        <taxon>Pseudomonadota</taxon>
        <taxon>Gammaproteobacteria</taxon>
        <taxon>Cellvibrionales</taxon>
        <taxon>Spongiibacteraceae</taxon>
        <taxon>BD1-7 clade</taxon>
    </lineage>
</organism>